<dbReference type="PANTHER" id="PTHR47737:SF1">
    <property type="entry name" value="GLYCINE BETAINE_PROLINE BETAINE TRANSPORT SYSTEM PERMEASE PROTEIN PROW"/>
    <property type="match status" value="1"/>
</dbReference>
<evidence type="ECO:0000256" key="5">
    <source>
        <dbReference type="SAM" id="SignalP"/>
    </source>
</evidence>
<dbReference type="EMBL" id="FOSJ01000015">
    <property type="protein sequence ID" value="SFK19646.1"/>
    <property type="molecule type" value="Genomic_DNA"/>
</dbReference>
<dbReference type="GO" id="GO:0031460">
    <property type="term" value="P:glycine betaine transport"/>
    <property type="evidence" value="ECO:0007669"/>
    <property type="project" value="TreeGrafter"/>
</dbReference>
<dbReference type="InterPro" id="IPR007210">
    <property type="entry name" value="ABC_Gly_betaine_transp_sub-bd"/>
</dbReference>
<keyword evidence="4" id="KW-0472">Membrane</keyword>
<comment type="subcellular location">
    <subcellularLocation>
        <location evidence="1">Cell membrane</location>
    </subcellularLocation>
</comment>
<dbReference type="GO" id="GO:0043190">
    <property type="term" value="C:ATP-binding cassette (ABC) transporter complex"/>
    <property type="evidence" value="ECO:0007669"/>
    <property type="project" value="InterPro"/>
</dbReference>
<evidence type="ECO:0000259" key="6">
    <source>
        <dbReference type="Pfam" id="PF04069"/>
    </source>
</evidence>
<dbReference type="PROSITE" id="PS51257">
    <property type="entry name" value="PROKAR_LIPOPROTEIN"/>
    <property type="match status" value="1"/>
</dbReference>
<dbReference type="AlphaFoldDB" id="A0A1I3XKR9"/>
<proteinExistence type="predicted"/>
<sequence length="299" mass="32777">MTYRKTIGAISIVSGALLLAGCSSEGGAEDTEEANLGEQMDYTITGIEPGAGLTGLARESLEVYDNLEGWELQESSTAGMLTQLEQAIQNEEPIVVTGWAPHWMFERYDLKMLEDPELALGEEEQIHTIARTGLENDLPDAYAILDAFNWEVEDMQEVMLEAQDTPFEEVAADWIEDNRDKVDEWVAGTEPVNGEAIQLVSTPWDSERASANVMKLVLEEQGYSVTITSVDPAIIFQSIATGEADASLAPWLPSTHGAFMEEYGEDIDDLGENLGGAVNAFTVPEYMEIDSIEDLPSKD</sequence>
<evidence type="ECO:0000256" key="3">
    <source>
        <dbReference type="ARBA" id="ARBA00022475"/>
    </source>
</evidence>
<dbReference type="SUPFAM" id="SSF53850">
    <property type="entry name" value="Periplasmic binding protein-like II"/>
    <property type="match status" value="2"/>
</dbReference>
<name>A0A1I3XKR9_9LACT</name>
<dbReference type="Proteomes" id="UP000199589">
    <property type="component" value="Unassembled WGS sequence"/>
</dbReference>
<feature type="domain" description="ABC-type glycine betaine transport system substrate-binding" evidence="6">
    <location>
        <begin position="197"/>
        <end position="295"/>
    </location>
</feature>
<dbReference type="Gene3D" id="3.40.190.100">
    <property type="entry name" value="Glycine betaine-binding periplasmic protein, domain 2"/>
    <property type="match status" value="1"/>
</dbReference>
<evidence type="ECO:0000256" key="1">
    <source>
        <dbReference type="ARBA" id="ARBA00004236"/>
    </source>
</evidence>
<dbReference type="RefSeq" id="WP_072693578.1">
    <property type="nucleotide sequence ID" value="NZ_FOSJ01000015.1"/>
</dbReference>
<keyword evidence="5" id="KW-0732">Signal</keyword>
<dbReference type="PANTHER" id="PTHR47737">
    <property type="entry name" value="GLYCINE BETAINE/PROLINE BETAINE TRANSPORT SYSTEM PERMEASE PROTEIN PROW"/>
    <property type="match status" value="1"/>
</dbReference>
<dbReference type="Pfam" id="PF04069">
    <property type="entry name" value="OpuAC"/>
    <property type="match status" value="2"/>
</dbReference>
<accession>A0A1I3XKR9</accession>
<dbReference type="GO" id="GO:0005275">
    <property type="term" value="F:amine transmembrane transporter activity"/>
    <property type="evidence" value="ECO:0007669"/>
    <property type="project" value="TreeGrafter"/>
</dbReference>
<keyword evidence="8" id="KW-1185">Reference proteome</keyword>
<dbReference type="OrthoDB" id="9787902at2"/>
<evidence type="ECO:0000256" key="4">
    <source>
        <dbReference type="ARBA" id="ARBA00023136"/>
    </source>
</evidence>
<feature type="chain" id="PRO_5038784536" evidence="5">
    <location>
        <begin position="29"/>
        <end position="299"/>
    </location>
</feature>
<protein>
    <submittedName>
        <fullName evidence="7">Glycine betaine/proline transport system substrate-binding protein</fullName>
    </submittedName>
</protein>
<feature type="signal peptide" evidence="5">
    <location>
        <begin position="1"/>
        <end position="28"/>
    </location>
</feature>
<keyword evidence="2" id="KW-0813">Transport</keyword>
<evidence type="ECO:0000313" key="8">
    <source>
        <dbReference type="Proteomes" id="UP000199589"/>
    </source>
</evidence>
<reference evidence="8" key="1">
    <citation type="submission" date="2016-10" db="EMBL/GenBank/DDBJ databases">
        <authorList>
            <person name="Varghese N."/>
            <person name="Submissions S."/>
        </authorList>
    </citation>
    <scope>NUCLEOTIDE SEQUENCE [LARGE SCALE GENOMIC DNA]</scope>
    <source>
        <strain evidence="8">DSM 16108</strain>
    </source>
</reference>
<dbReference type="Gene3D" id="3.10.105.10">
    <property type="entry name" value="Dipeptide-binding Protein, Domain 3"/>
    <property type="match status" value="1"/>
</dbReference>
<dbReference type="GO" id="GO:0015226">
    <property type="term" value="F:carnitine transmembrane transporter activity"/>
    <property type="evidence" value="ECO:0007669"/>
    <property type="project" value="TreeGrafter"/>
</dbReference>
<evidence type="ECO:0000256" key="2">
    <source>
        <dbReference type="ARBA" id="ARBA00022448"/>
    </source>
</evidence>
<keyword evidence="3" id="KW-1003">Cell membrane</keyword>
<evidence type="ECO:0000313" key="7">
    <source>
        <dbReference type="EMBL" id="SFK19646.1"/>
    </source>
</evidence>
<organism evidence="7 8">
    <name type="scientific">Marinilactibacillus piezotolerans</name>
    <dbReference type="NCBI Taxonomy" id="258723"/>
    <lineage>
        <taxon>Bacteria</taxon>
        <taxon>Bacillati</taxon>
        <taxon>Bacillota</taxon>
        <taxon>Bacilli</taxon>
        <taxon>Lactobacillales</taxon>
        <taxon>Carnobacteriaceae</taxon>
        <taxon>Marinilactibacillus</taxon>
    </lineage>
</organism>
<gene>
    <name evidence="7" type="ORF">SAMN04488569_10151</name>
</gene>
<feature type="domain" description="ABC-type glycine betaine transport system substrate-binding" evidence="6">
    <location>
        <begin position="35"/>
        <end position="176"/>
    </location>
</feature>
<dbReference type="GO" id="GO:0015871">
    <property type="term" value="P:choline transport"/>
    <property type="evidence" value="ECO:0007669"/>
    <property type="project" value="TreeGrafter"/>
</dbReference>